<evidence type="ECO:0000259" key="1">
    <source>
        <dbReference type="Pfam" id="PF13480"/>
    </source>
</evidence>
<proteinExistence type="predicted"/>
<name>A0A1J4TT38_9BACT</name>
<protein>
    <recommendedName>
        <fullName evidence="1">BioF2-like acetyltransferase domain-containing protein</fullName>
    </recommendedName>
</protein>
<comment type="caution">
    <text evidence="2">The sequence shown here is derived from an EMBL/GenBank/DDBJ whole genome shotgun (WGS) entry which is preliminary data.</text>
</comment>
<dbReference type="InterPro" id="IPR050644">
    <property type="entry name" value="PG_Glycine_Bridge_Synth"/>
</dbReference>
<accession>A0A1J4TT38</accession>
<dbReference type="SUPFAM" id="SSF55729">
    <property type="entry name" value="Acyl-CoA N-acyltransferases (Nat)"/>
    <property type="match status" value="1"/>
</dbReference>
<dbReference type="EMBL" id="MNUY01000053">
    <property type="protein sequence ID" value="OIO13630.1"/>
    <property type="molecule type" value="Genomic_DNA"/>
</dbReference>
<evidence type="ECO:0000313" key="2">
    <source>
        <dbReference type="EMBL" id="OIO13630.1"/>
    </source>
</evidence>
<gene>
    <name evidence="2" type="ORF">AUJ73_03435</name>
</gene>
<organism evidence="2 3">
    <name type="scientific">Candidatus Gottesmanbacteria bacterium CG1_02_37_22</name>
    <dbReference type="NCBI Taxonomy" id="1805209"/>
    <lineage>
        <taxon>Bacteria</taxon>
        <taxon>Candidatus Gottesmaniibacteriota</taxon>
    </lineage>
</organism>
<evidence type="ECO:0000313" key="3">
    <source>
        <dbReference type="Proteomes" id="UP000183120"/>
    </source>
</evidence>
<dbReference type="InterPro" id="IPR038740">
    <property type="entry name" value="BioF2-like_GNAT_dom"/>
</dbReference>
<feature type="domain" description="BioF2-like acetyltransferase" evidence="1">
    <location>
        <begin position="168"/>
        <end position="306"/>
    </location>
</feature>
<dbReference type="InterPro" id="IPR016181">
    <property type="entry name" value="Acyl_CoA_acyltransferase"/>
</dbReference>
<dbReference type="Pfam" id="PF13480">
    <property type="entry name" value="Acetyltransf_6"/>
    <property type="match status" value="1"/>
</dbReference>
<sequence>MFICRHLPLTEIDSWEKYIDGNSTASFFQNTDWLRLYLKHFQVRDFSLGIYENDKLVGFAPLELREKTVGFLGIMPVVGNEKISDFGDIVASAGKEKEVWETIMSQFPNPNPQADGSKITIECNFIRGNSISYKILKKLGGKIEEVDSAPNIDLPRTWEEYLLSLDRHNRHEIKRKIRRLEEAKAFKVCFEGNPADIDDLFRLMKLSSEKKNIFLSPRMEEYFRDLINSLWNNKKLELCFLKIDGKNIAVVILFNFKDEVLLYNSGYDPQYYKLAPGLLLKAYTIKRAIEKGKKKYDFLRGNERYKYDLGGKEKKLYRIRFLI</sequence>
<dbReference type="PANTHER" id="PTHR36174">
    <property type="entry name" value="LIPID II:GLYCINE GLYCYLTRANSFERASE"/>
    <property type="match status" value="1"/>
</dbReference>
<dbReference type="Gene3D" id="3.40.630.30">
    <property type="match status" value="1"/>
</dbReference>
<reference evidence="2 3" key="1">
    <citation type="journal article" date="2016" name="Environ. Microbiol.">
        <title>Genomic resolution of a cold subsurface aquifer community provides metabolic insights for novel microbes adapted to high CO concentrations.</title>
        <authorList>
            <person name="Probst A.J."/>
            <person name="Castelle C.J."/>
            <person name="Singh A."/>
            <person name="Brown C.T."/>
            <person name="Anantharaman K."/>
            <person name="Sharon I."/>
            <person name="Hug L.A."/>
            <person name="Burstein D."/>
            <person name="Emerson J.B."/>
            <person name="Thomas B.C."/>
            <person name="Banfield J.F."/>
        </authorList>
    </citation>
    <scope>NUCLEOTIDE SEQUENCE [LARGE SCALE GENOMIC DNA]</scope>
    <source>
        <strain evidence="2">CG1_02_37_22</strain>
    </source>
</reference>
<dbReference type="STRING" id="1805209.AUJ73_03435"/>
<dbReference type="Proteomes" id="UP000183120">
    <property type="component" value="Unassembled WGS sequence"/>
</dbReference>
<dbReference type="PANTHER" id="PTHR36174:SF1">
    <property type="entry name" value="LIPID II:GLYCINE GLYCYLTRANSFERASE"/>
    <property type="match status" value="1"/>
</dbReference>
<dbReference type="AlphaFoldDB" id="A0A1J4TT38"/>